<dbReference type="RefSeq" id="WP_034985356.1">
    <property type="nucleotide sequence ID" value="NZ_JAKMUT010000004.1"/>
</dbReference>
<protein>
    <submittedName>
        <fullName evidence="2">Metallophosphoesterase</fullName>
    </submittedName>
</protein>
<sequence length="221" mass="24393">MNQPRTWFTSDLHLGHPFVAELRGYGTSGEIDADVERHDATILSNLTSALAPGDTLWVLGDISSGWGPQEERALDLLAEAFSGLDVTVHLIAGNHDSCHPLHANSAERQRRFLEVFDSVQPYQCVVPWDPDGDGVADNEDLARKADTEVAWLCHFPRPGQDHEGMESRYDSLRLDVPYVIHGHLHSAAPITGPGQVDVGVDAWGLHPAPYEEVMELLYRDA</sequence>
<dbReference type="AlphaFoldDB" id="A0A9X3LLU5"/>
<evidence type="ECO:0000259" key="1">
    <source>
        <dbReference type="Pfam" id="PF00149"/>
    </source>
</evidence>
<dbReference type="Proteomes" id="UP001146469">
    <property type="component" value="Unassembled WGS sequence"/>
</dbReference>
<keyword evidence="3" id="KW-1185">Reference proteome</keyword>
<reference evidence="2" key="1">
    <citation type="submission" date="2022-02" db="EMBL/GenBank/DDBJ databases">
        <title>Corynebacterium sp. from urogenital microbiome.</title>
        <authorList>
            <person name="Cappelli E.A."/>
            <person name="Ribeiro T.G."/>
            <person name="Peixe L."/>
        </authorList>
    </citation>
    <scope>NUCLEOTIDE SEQUENCE</scope>
    <source>
        <strain evidence="2">C8Ua_174</strain>
    </source>
</reference>
<evidence type="ECO:0000313" key="2">
    <source>
        <dbReference type="EMBL" id="MCZ9289769.1"/>
    </source>
</evidence>
<dbReference type="Pfam" id="PF00149">
    <property type="entry name" value="Metallophos"/>
    <property type="match status" value="1"/>
</dbReference>
<dbReference type="SUPFAM" id="SSF56300">
    <property type="entry name" value="Metallo-dependent phosphatases"/>
    <property type="match status" value="1"/>
</dbReference>
<dbReference type="GO" id="GO:0016787">
    <property type="term" value="F:hydrolase activity"/>
    <property type="evidence" value="ECO:0007669"/>
    <property type="project" value="InterPro"/>
</dbReference>
<gene>
    <name evidence="2" type="ORF">L8V00_06065</name>
</gene>
<dbReference type="InterPro" id="IPR029052">
    <property type="entry name" value="Metallo-depent_PP-like"/>
</dbReference>
<proteinExistence type="predicted"/>
<organism evidence="2 3">
    <name type="scientific">Corynebacterium evansiae</name>
    <dbReference type="NCBI Taxonomy" id="2913499"/>
    <lineage>
        <taxon>Bacteria</taxon>
        <taxon>Bacillati</taxon>
        <taxon>Actinomycetota</taxon>
        <taxon>Actinomycetes</taxon>
        <taxon>Mycobacteriales</taxon>
        <taxon>Corynebacteriaceae</taxon>
        <taxon>Corynebacterium</taxon>
    </lineage>
</organism>
<dbReference type="InterPro" id="IPR004843">
    <property type="entry name" value="Calcineurin-like_PHP"/>
</dbReference>
<feature type="domain" description="Calcineurin-like phosphoesterase" evidence="1">
    <location>
        <begin position="5"/>
        <end position="186"/>
    </location>
</feature>
<evidence type="ECO:0000313" key="3">
    <source>
        <dbReference type="Proteomes" id="UP001146469"/>
    </source>
</evidence>
<name>A0A9X3LLU5_9CORY</name>
<accession>A0A9X3LLU5</accession>
<dbReference type="Gene3D" id="3.60.21.10">
    <property type="match status" value="1"/>
</dbReference>
<dbReference type="EMBL" id="JAKMUT010000004">
    <property type="protein sequence ID" value="MCZ9289769.1"/>
    <property type="molecule type" value="Genomic_DNA"/>
</dbReference>
<comment type="caution">
    <text evidence="2">The sequence shown here is derived from an EMBL/GenBank/DDBJ whole genome shotgun (WGS) entry which is preliminary data.</text>
</comment>